<evidence type="ECO:0000256" key="2">
    <source>
        <dbReference type="ARBA" id="ARBA00005774"/>
    </source>
</evidence>
<keyword evidence="6 7" id="KW-0472">Membrane</keyword>
<evidence type="ECO:0000256" key="5">
    <source>
        <dbReference type="ARBA" id="ARBA00022989"/>
    </source>
</evidence>
<protein>
    <recommendedName>
        <fullName evidence="7">UPF0114 protein GIW81_18380</fullName>
    </recommendedName>
</protein>
<feature type="transmembrane region" description="Helical" evidence="7">
    <location>
        <begin position="21"/>
        <end position="41"/>
    </location>
</feature>
<sequence length="192" mass="21179">MSSIPRQIERAMEAAIFASRWILAPFYLGLALSLFVLLIKFMFELVHIAETAFTATESQVILGLLALVDLALTGSLVVIVIFSGYENFVSKIDHSRHRDWPEWMGTIDFTALKIKLLGSIVAISAIQLLKQFMTISTVSDRDLFWLVVIHVVFVVSSVLLALSDRISASTHTSVEPATPAPPSDRVAAKKHA</sequence>
<dbReference type="PANTHER" id="PTHR38596:SF1">
    <property type="entry name" value="UPF0114 PROTEIN YQHA"/>
    <property type="match status" value="1"/>
</dbReference>
<accession>A0A6I3KUE4</accession>
<dbReference type="EMBL" id="WMBQ01000003">
    <property type="protein sequence ID" value="MTD96311.1"/>
    <property type="molecule type" value="Genomic_DNA"/>
</dbReference>
<dbReference type="InterPro" id="IPR005134">
    <property type="entry name" value="UPF0114"/>
</dbReference>
<dbReference type="PANTHER" id="PTHR38596">
    <property type="entry name" value="UPF0114 PROTEIN YQHA"/>
    <property type="match status" value="1"/>
</dbReference>
<name>A0A6I3KUE4_9HYPH</name>
<evidence type="ECO:0000256" key="3">
    <source>
        <dbReference type="ARBA" id="ARBA00022475"/>
    </source>
</evidence>
<feature type="region of interest" description="Disordered" evidence="8">
    <location>
        <begin position="172"/>
        <end position="192"/>
    </location>
</feature>
<evidence type="ECO:0000256" key="1">
    <source>
        <dbReference type="ARBA" id="ARBA00004651"/>
    </source>
</evidence>
<evidence type="ECO:0000256" key="4">
    <source>
        <dbReference type="ARBA" id="ARBA00022692"/>
    </source>
</evidence>
<dbReference type="InterPro" id="IPR020761">
    <property type="entry name" value="UPF0114_bac"/>
</dbReference>
<dbReference type="AlphaFoldDB" id="A0A6I3KUE4"/>
<evidence type="ECO:0000313" key="9">
    <source>
        <dbReference type="EMBL" id="MTD96311.1"/>
    </source>
</evidence>
<dbReference type="HAMAP" id="MF_00143">
    <property type="entry name" value="UPF0114"/>
    <property type="match status" value="1"/>
</dbReference>
<comment type="caution">
    <text evidence="9">The sequence shown here is derived from an EMBL/GenBank/DDBJ whole genome shotgun (WGS) entry which is preliminary data.</text>
</comment>
<dbReference type="Pfam" id="PF03350">
    <property type="entry name" value="UPF0114"/>
    <property type="match status" value="1"/>
</dbReference>
<comment type="similarity">
    <text evidence="2 7">Belongs to the UPF0114 family.</text>
</comment>
<evidence type="ECO:0000256" key="8">
    <source>
        <dbReference type="SAM" id="MobiDB-lite"/>
    </source>
</evidence>
<feature type="transmembrane region" description="Helical" evidence="7">
    <location>
        <begin position="61"/>
        <end position="82"/>
    </location>
</feature>
<evidence type="ECO:0000256" key="7">
    <source>
        <dbReference type="HAMAP-Rule" id="MF_00143"/>
    </source>
</evidence>
<keyword evidence="4 7" id="KW-0812">Transmembrane</keyword>
<keyword evidence="3 7" id="KW-1003">Cell membrane</keyword>
<reference evidence="9 10" key="1">
    <citation type="submission" date="2019-11" db="EMBL/GenBank/DDBJ databases">
        <title>Identification of a novel strain.</title>
        <authorList>
            <person name="Xu Q."/>
            <person name="Wang G."/>
        </authorList>
    </citation>
    <scope>NUCLEOTIDE SEQUENCE [LARGE SCALE GENOMIC DNA]</scope>
    <source>
        <strain evidence="10">xq</strain>
    </source>
</reference>
<dbReference type="NCBIfam" id="TIGR00645">
    <property type="entry name" value="HI0507"/>
    <property type="match status" value="1"/>
</dbReference>
<dbReference type="GO" id="GO:0005886">
    <property type="term" value="C:plasma membrane"/>
    <property type="evidence" value="ECO:0007669"/>
    <property type="project" value="UniProtKB-SubCell"/>
</dbReference>
<comment type="subcellular location">
    <subcellularLocation>
        <location evidence="1 7">Cell membrane</location>
        <topology evidence="1 7">Multi-pass membrane protein</topology>
    </subcellularLocation>
</comment>
<keyword evidence="10" id="KW-1185">Reference proteome</keyword>
<dbReference type="RefSeq" id="WP_154740874.1">
    <property type="nucleotide sequence ID" value="NZ_WMBQ01000003.1"/>
</dbReference>
<dbReference type="Proteomes" id="UP000440694">
    <property type="component" value="Unassembled WGS sequence"/>
</dbReference>
<proteinExistence type="inferred from homology"/>
<organism evidence="9 10">
    <name type="scientific">Hyphomicrobium album</name>
    <dbReference type="NCBI Taxonomy" id="2665159"/>
    <lineage>
        <taxon>Bacteria</taxon>
        <taxon>Pseudomonadati</taxon>
        <taxon>Pseudomonadota</taxon>
        <taxon>Alphaproteobacteria</taxon>
        <taxon>Hyphomicrobiales</taxon>
        <taxon>Hyphomicrobiaceae</taxon>
        <taxon>Hyphomicrobium</taxon>
    </lineage>
</organism>
<evidence type="ECO:0000313" key="10">
    <source>
        <dbReference type="Proteomes" id="UP000440694"/>
    </source>
</evidence>
<feature type="transmembrane region" description="Helical" evidence="7">
    <location>
        <begin position="143"/>
        <end position="162"/>
    </location>
</feature>
<feature type="transmembrane region" description="Helical" evidence="7">
    <location>
        <begin position="103"/>
        <end position="123"/>
    </location>
</feature>
<gene>
    <name evidence="9" type="ORF">GIW81_18380</name>
</gene>
<keyword evidence="5 7" id="KW-1133">Transmembrane helix</keyword>
<evidence type="ECO:0000256" key="6">
    <source>
        <dbReference type="ARBA" id="ARBA00023136"/>
    </source>
</evidence>